<dbReference type="SUPFAM" id="SSF55729">
    <property type="entry name" value="Acyl-CoA N-acyltransferases (Nat)"/>
    <property type="match status" value="1"/>
</dbReference>
<dbReference type="EMBL" id="BAAALR010000002">
    <property type="protein sequence ID" value="GAA1664731.1"/>
    <property type="molecule type" value="Genomic_DNA"/>
</dbReference>
<dbReference type="InterPro" id="IPR016181">
    <property type="entry name" value="Acyl_CoA_acyltransferase"/>
</dbReference>
<sequence length="73" mass="8199">MSPPRTRPSGVGEAELGYLFLPETWGRGYGAEAFAAALGRPCGLRRRRQRRPYECAPGWALREASDTNLTKRY</sequence>
<evidence type="ECO:0000313" key="1">
    <source>
        <dbReference type="EMBL" id="GAA1664731.1"/>
    </source>
</evidence>
<keyword evidence="2" id="KW-1185">Reference proteome</keyword>
<organism evidence="1 2">
    <name type="scientific">Streptomyces yatensis</name>
    <dbReference type="NCBI Taxonomy" id="155177"/>
    <lineage>
        <taxon>Bacteria</taxon>
        <taxon>Bacillati</taxon>
        <taxon>Actinomycetota</taxon>
        <taxon>Actinomycetes</taxon>
        <taxon>Kitasatosporales</taxon>
        <taxon>Streptomycetaceae</taxon>
        <taxon>Streptomyces</taxon>
        <taxon>Streptomyces violaceusniger group</taxon>
    </lineage>
</organism>
<dbReference type="Gene3D" id="3.40.630.30">
    <property type="match status" value="1"/>
</dbReference>
<reference evidence="2" key="1">
    <citation type="journal article" date="2019" name="Int. J. Syst. Evol. Microbiol.">
        <title>The Global Catalogue of Microorganisms (GCM) 10K type strain sequencing project: providing services to taxonomists for standard genome sequencing and annotation.</title>
        <authorList>
            <consortium name="The Broad Institute Genomics Platform"/>
            <consortium name="The Broad Institute Genome Sequencing Center for Infectious Disease"/>
            <person name="Wu L."/>
            <person name="Ma J."/>
        </authorList>
    </citation>
    <scope>NUCLEOTIDE SEQUENCE [LARGE SCALE GENOMIC DNA]</scope>
    <source>
        <strain evidence="2">JCM 13244</strain>
    </source>
</reference>
<evidence type="ECO:0008006" key="3">
    <source>
        <dbReference type="Google" id="ProtNLM"/>
    </source>
</evidence>
<evidence type="ECO:0000313" key="2">
    <source>
        <dbReference type="Proteomes" id="UP001499947"/>
    </source>
</evidence>
<dbReference type="Proteomes" id="UP001499947">
    <property type="component" value="Unassembled WGS sequence"/>
</dbReference>
<comment type="caution">
    <text evidence="1">The sequence shown here is derived from an EMBL/GenBank/DDBJ whole genome shotgun (WGS) entry which is preliminary data.</text>
</comment>
<protein>
    <recommendedName>
        <fullName evidence="3">N-acetyltransferase domain-containing protein</fullName>
    </recommendedName>
</protein>
<gene>
    <name evidence="1" type="ORF">GCM10009680_00530</name>
</gene>
<proteinExistence type="predicted"/>
<name>A0ABP4S1Y5_9ACTN</name>
<accession>A0ABP4S1Y5</accession>